<evidence type="ECO:0000313" key="4">
    <source>
        <dbReference type="EMBL" id="GMS85498.1"/>
    </source>
</evidence>
<name>A0AAV5SY05_9BILA</name>
<dbReference type="InterPro" id="IPR050976">
    <property type="entry name" value="Snaclec"/>
</dbReference>
<protein>
    <recommendedName>
        <fullName evidence="3">C-type lectin domain-containing protein</fullName>
    </recommendedName>
</protein>
<feature type="signal peptide" evidence="2">
    <location>
        <begin position="1"/>
        <end position="17"/>
    </location>
</feature>
<dbReference type="AlphaFoldDB" id="A0AAV5SY05"/>
<dbReference type="InterPro" id="IPR001304">
    <property type="entry name" value="C-type_lectin-like"/>
</dbReference>
<dbReference type="EMBL" id="BTSX01000002">
    <property type="protein sequence ID" value="GMS85498.1"/>
    <property type="molecule type" value="Genomic_DNA"/>
</dbReference>
<keyword evidence="2" id="KW-0732">Signal</keyword>
<keyword evidence="5" id="KW-1185">Reference proteome</keyword>
<gene>
    <name evidence="4" type="ORF">PENTCL1PPCAC_7673</name>
</gene>
<dbReference type="PANTHER" id="PTHR22991">
    <property type="entry name" value="PROTEIN CBG13490"/>
    <property type="match status" value="1"/>
</dbReference>
<evidence type="ECO:0000256" key="1">
    <source>
        <dbReference type="ARBA" id="ARBA00023157"/>
    </source>
</evidence>
<dbReference type="Pfam" id="PF00059">
    <property type="entry name" value="Lectin_C"/>
    <property type="match status" value="1"/>
</dbReference>
<dbReference type="CDD" id="cd00037">
    <property type="entry name" value="CLECT"/>
    <property type="match status" value="1"/>
</dbReference>
<dbReference type="SMART" id="SM00034">
    <property type="entry name" value="CLECT"/>
    <property type="match status" value="1"/>
</dbReference>
<dbReference type="Gene3D" id="3.10.100.10">
    <property type="entry name" value="Mannose-Binding Protein A, subunit A"/>
    <property type="match status" value="1"/>
</dbReference>
<reference evidence="4" key="1">
    <citation type="submission" date="2023-10" db="EMBL/GenBank/DDBJ databases">
        <title>Genome assembly of Pristionchus species.</title>
        <authorList>
            <person name="Yoshida K."/>
            <person name="Sommer R.J."/>
        </authorList>
    </citation>
    <scope>NUCLEOTIDE SEQUENCE</scope>
    <source>
        <strain evidence="4">RS0144</strain>
    </source>
</reference>
<evidence type="ECO:0000259" key="3">
    <source>
        <dbReference type="PROSITE" id="PS50041"/>
    </source>
</evidence>
<organism evidence="4 5">
    <name type="scientific">Pristionchus entomophagus</name>
    <dbReference type="NCBI Taxonomy" id="358040"/>
    <lineage>
        <taxon>Eukaryota</taxon>
        <taxon>Metazoa</taxon>
        <taxon>Ecdysozoa</taxon>
        <taxon>Nematoda</taxon>
        <taxon>Chromadorea</taxon>
        <taxon>Rhabditida</taxon>
        <taxon>Rhabditina</taxon>
        <taxon>Diplogasteromorpha</taxon>
        <taxon>Diplogasteroidea</taxon>
        <taxon>Neodiplogasteridae</taxon>
        <taxon>Pristionchus</taxon>
    </lineage>
</organism>
<dbReference type="InterPro" id="IPR016187">
    <property type="entry name" value="CTDL_fold"/>
</dbReference>
<evidence type="ECO:0000313" key="5">
    <source>
        <dbReference type="Proteomes" id="UP001432027"/>
    </source>
</evidence>
<dbReference type="Proteomes" id="UP001432027">
    <property type="component" value="Unassembled WGS sequence"/>
</dbReference>
<feature type="domain" description="C-type lectin" evidence="3">
    <location>
        <begin position="29"/>
        <end position="154"/>
    </location>
</feature>
<dbReference type="SUPFAM" id="SSF56436">
    <property type="entry name" value="C-type lectin-like"/>
    <property type="match status" value="1"/>
</dbReference>
<accession>A0AAV5SY05</accession>
<keyword evidence="1" id="KW-1015">Disulfide bond</keyword>
<dbReference type="InterPro" id="IPR016186">
    <property type="entry name" value="C-type_lectin-like/link_sf"/>
</dbReference>
<feature type="chain" id="PRO_5043921538" description="C-type lectin domain-containing protein" evidence="2">
    <location>
        <begin position="18"/>
        <end position="231"/>
    </location>
</feature>
<evidence type="ECO:0000256" key="2">
    <source>
        <dbReference type="SAM" id="SignalP"/>
    </source>
</evidence>
<dbReference type="PROSITE" id="PS50041">
    <property type="entry name" value="C_TYPE_LECTIN_2"/>
    <property type="match status" value="1"/>
</dbReference>
<dbReference type="PANTHER" id="PTHR22991:SF41">
    <property type="entry name" value="CUB DOMAIN-CONTAINING PROTEIN-RELATED"/>
    <property type="match status" value="1"/>
</dbReference>
<sequence>MGKVALSFLLLISFAHGKICPSGYSQAPNDGDCFKILVYYNTWIPAYTPKTFPEVEADCNSAGGGLLASIHSDEENEFIRTLVRSTGYCADYSITNIGIRCVGLECKWDDGSLVTYTNFDPLDRPDEKYTLCFGLLAGVWEAKSCGDKYESDCWACSVRAQKVECTNDEWSYKGGCVSVQTSPVDGKNARDSCPGGGKLVSIHGDDMIFTADGDSTPIGMGWAAQFTGKQI</sequence>
<proteinExistence type="predicted"/>
<comment type="caution">
    <text evidence="4">The sequence shown here is derived from an EMBL/GenBank/DDBJ whole genome shotgun (WGS) entry which is preliminary data.</text>
</comment>